<dbReference type="OrthoDB" id="206201at2759"/>
<dbReference type="CDD" id="cd02120">
    <property type="entry name" value="PA_subtilisin_like"/>
    <property type="match status" value="1"/>
</dbReference>
<dbReference type="InterPro" id="IPR023828">
    <property type="entry name" value="Peptidase_S8_Ser-AS"/>
</dbReference>
<dbReference type="InterPro" id="IPR010259">
    <property type="entry name" value="S8pro/Inhibitor_I9"/>
</dbReference>
<comment type="similarity">
    <text evidence="1 7">Belongs to the peptidase S8 family.</text>
</comment>
<dbReference type="Gene3D" id="3.50.30.30">
    <property type="match status" value="1"/>
</dbReference>
<dbReference type="Pfam" id="PF05922">
    <property type="entry name" value="Inhibitor_I9"/>
    <property type="match status" value="1"/>
</dbReference>
<evidence type="ECO:0000256" key="4">
    <source>
        <dbReference type="ARBA" id="ARBA00022801"/>
    </source>
</evidence>
<dbReference type="InterPro" id="IPR034197">
    <property type="entry name" value="Peptidases_S8_3"/>
</dbReference>
<keyword evidence="12" id="KW-1185">Reference proteome</keyword>
<sequence>MLYIARHKHTHAYTALLSKSGMDMRAFSCALLLVTLMPLSAKASSKIYIVYLGEKKHDDPSMVTASHHDILTSVFGSKDEARKSIVYSYKHGFSGFAATLTEAQAETLAEFPEVVRVKLNTYHQAHTTQSWDFLGLDYGGPQQQQQLQQQEGLLQRAKYGENIIIGVIDSGIWPESQSFDDTDYSPVPARWKGVCQIGHAWNATSCNRKIIGARWYSGGISAEVLKMDYNSSRDFTGHGTHVASTIAGSQVWNVSHRGGGLGAGMARGGAPRSRLAIYKVCWVDGSCPEAAILAAIDDAIKDGVDVLSISLGGSPGEEIFGTLHAVLQGIPVVFSGGNGGPVPQTMSNALPWVMTVAASTIDRSFPTLLTLGNNEKLVGQSLHYNASVISNDFKALVHARSCDMETLASSNVTGKIVLCYAPEVAFITSPHVTLRNAINRTLEAGAKGLIFAQYAINNVNNVVACVNIMPCVLVDFDIGHRIASYWDITGSPVVKVSPTMSVVGNEVLSPRIASFSSRGPSLAFSAILKPDIAAPGVNILAAVRGTYFLLSGTSMACPHVSAVTALLKSVHPNWSPAMIKSAIITTASVTDRFGMLIQAEGVPRKLADPFDFGGGHMDPDRAVDPGLVYDVDAKEYNKFLNCTLGLLDGCESYQLNLNLPSIAVPNLKDNVTVSRTVTNVGPVEATYRAVAEAPAGVAMLMEPSIINFTRGGSTRATFRVTLTAKQRLQGGYSFGSLIWSDGSAHSVRIPIAVRTVIQDFVSDTS</sequence>
<keyword evidence="2 7" id="KW-0645">Protease</keyword>
<accession>A0A8I6YRV1</accession>
<evidence type="ECO:0000256" key="6">
    <source>
        <dbReference type="PIRSR" id="PIRSR615500-1"/>
    </source>
</evidence>
<dbReference type="GO" id="GO:0005576">
    <property type="term" value="C:extracellular region"/>
    <property type="evidence" value="ECO:0000318"/>
    <property type="project" value="GO_Central"/>
</dbReference>
<feature type="domain" description="Peptidase S8/S53" evidence="8">
    <location>
        <begin position="160"/>
        <end position="590"/>
    </location>
</feature>
<reference evidence="12" key="1">
    <citation type="journal article" date="2012" name="Nature">
        <title>A physical, genetic and functional sequence assembly of the barley genome.</title>
        <authorList>
            <consortium name="The International Barley Genome Sequencing Consortium"/>
            <person name="Mayer K.F."/>
            <person name="Waugh R."/>
            <person name="Brown J.W."/>
            <person name="Schulman A."/>
            <person name="Langridge P."/>
            <person name="Platzer M."/>
            <person name="Fincher G.B."/>
            <person name="Muehlbauer G.J."/>
            <person name="Sato K."/>
            <person name="Close T.J."/>
            <person name="Wise R.P."/>
            <person name="Stein N."/>
        </authorList>
    </citation>
    <scope>NUCLEOTIDE SEQUENCE [LARGE SCALE GENOMIC DNA]</scope>
    <source>
        <strain evidence="12">cv. Morex</strain>
    </source>
</reference>
<dbReference type="PROSITE" id="PS51892">
    <property type="entry name" value="SUBTILASE"/>
    <property type="match status" value="1"/>
</dbReference>
<dbReference type="Pfam" id="PF00082">
    <property type="entry name" value="Peptidase_S8"/>
    <property type="match status" value="1"/>
</dbReference>
<dbReference type="Gene3D" id="3.40.50.200">
    <property type="entry name" value="Peptidase S8/S53 domain"/>
    <property type="match status" value="1"/>
</dbReference>
<dbReference type="InterPro" id="IPR015500">
    <property type="entry name" value="Peptidase_S8_subtilisin-rel"/>
</dbReference>
<evidence type="ECO:0000256" key="5">
    <source>
        <dbReference type="ARBA" id="ARBA00022825"/>
    </source>
</evidence>
<keyword evidence="4 7" id="KW-0378">Hydrolase</keyword>
<reference evidence="11" key="2">
    <citation type="submission" date="2020-10" db="EMBL/GenBank/DDBJ databases">
        <authorList>
            <person name="Scholz U."/>
            <person name="Mascher M."/>
            <person name="Fiebig A."/>
        </authorList>
    </citation>
    <scope>NUCLEOTIDE SEQUENCE [LARGE SCALE GENOMIC DNA]</scope>
    <source>
        <strain evidence="11">cv. Morex</strain>
    </source>
</reference>
<feature type="active site" description="Charge relay system" evidence="6 7">
    <location>
        <position position="238"/>
    </location>
</feature>
<evidence type="ECO:0000259" key="8">
    <source>
        <dbReference type="Pfam" id="PF00082"/>
    </source>
</evidence>
<evidence type="ECO:0000313" key="12">
    <source>
        <dbReference type="Proteomes" id="UP000011116"/>
    </source>
</evidence>
<dbReference type="InterPro" id="IPR045051">
    <property type="entry name" value="SBT"/>
</dbReference>
<dbReference type="GeneID" id="123405996"/>
<dbReference type="Gene3D" id="3.30.70.80">
    <property type="entry name" value="Peptidase S8 propeptide/proteinase inhibitor I9"/>
    <property type="match status" value="1"/>
</dbReference>
<feature type="domain" description="Subtilisin-like protease fibronectin type-III" evidence="10">
    <location>
        <begin position="656"/>
        <end position="753"/>
    </location>
</feature>
<dbReference type="PANTHER" id="PTHR10795">
    <property type="entry name" value="PROPROTEIN CONVERTASE SUBTILISIN/KEXIN"/>
    <property type="match status" value="1"/>
</dbReference>
<evidence type="ECO:0000256" key="1">
    <source>
        <dbReference type="ARBA" id="ARBA00011073"/>
    </source>
</evidence>
<dbReference type="Proteomes" id="UP000011116">
    <property type="component" value="Chromosome 6H"/>
</dbReference>
<dbReference type="SUPFAM" id="SSF52743">
    <property type="entry name" value="Subtilisin-like"/>
    <property type="match status" value="1"/>
</dbReference>
<dbReference type="Gene3D" id="2.60.40.2310">
    <property type="match status" value="1"/>
</dbReference>
<keyword evidence="5 7" id="KW-0720">Serine protease</keyword>
<dbReference type="Pfam" id="PF17766">
    <property type="entry name" value="fn3_6"/>
    <property type="match status" value="1"/>
</dbReference>
<dbReference type="Gramene" id="HORVU.MOREX.r3.6HG0557610.1">
    <property type="protein sequence ID" value="HORVU.MOREX.r3.6HG0557610.1"/>
    <property type="gene ID" value="HORVU.MOREX.r3.6HG0557610"/>
</dbReference>
<dbReference type="FunFam" id="3.40.50.200:FF:000006">
    <property type="entry name" value="Subtilisin-like protease SBT1.5"/>
    <property type="match status" value="1"/>
</dbReference>
<dbReference type="InterPro" id="IPR022398">
    <property type="entry name" value="Peptidase_S8_His-AS"/>
</dbReference>
<dbReference type="InterPro" id="IPR037045">
    <property type="entry name" value="S8pro/Inhibitor_I9_sf"/>
</dbReference>
<dbReference type="InterPro" id="IPR041469">
    <property type="entry name" value="Subtilisin-like_FN3"/>
</dbReference>
<evidence type="ECO:0000256" key="3">
    <source>
        <dbReference type="ARBA" id="ARBA00022729"/>
    </source>
</evidence>
<evidence type="ECO:0000256" key="7">
    <source>
        <dbReference type="PROSITE-ProRule" id="PRU01240"/>
    </source>
</evidence>
<dbReference type="PRINTS" id="PR00723">
    <property type="entry name" value="SUBTILISIN"/>
</dbReference>
<dbReference type="SMR" id="A0A8I6YRV1"/>
<feature type="active site" description="Charge relay system" evidence="6 7">
    <location>
        <position position="169"/>
    </location>
</feature>
<feature type="active site" description="Charge relay system" evidence="6 7">
    <location>
        <position position="554"/>
    </location>
</feature>
<dbReference type="CDD" id="cd04852">
    <property type="entry name" value="Peptidases_S8_3"/>
    <property type="match status" value="1"/>
</dbReference>
<feature type="domain" description="Inhibitor I9" evidence="9">
    <location>
        <begin position="48"/>
        <end position="124"/>
    </location>
</feature>
<dbReference type="PROSITE" id="PS00137">
    <property type="entry name" value="SUBTILASE_HIS"/>
    <property type="match status" value="1"/>
</dbReference>
<dbReference type="FunFam" id="3.30.70.80:FF:000002">
    <property type="entry name" value="Subtilisin-like protease SBT5.3"/>
    <property type="match status" value="1"/>
</dbReference>
<dbReference type="Gramene" id="HORVU.MOREX.r2.6HG0463250.1">
    <property type="protein sequence ID" value="HORVU.MOREX.r2.6HG0463250.1"/>
    <property type="gene ID" value="HORVU.MOREX.r2.6HG0463250"/>
</dbReference>
<dbReference type="AlphaFoldDB" id="A0A8I6YRV1"/>
<protein>
    <recommendedName>
        <fullName evidence="13">Subtilisin-like protease</fullName>
    </recommendedName>
</protein>
<name>A0A8I6YRV1_HORVV</name>
<dbReference type="GO" id="GO:0006508">
    <property type="term" value="P:proteolysis"/>
    <property type="evidence" value="ECO:0007669"/>
    <property type="project" value="UniProtKB-KW"/>
</dbReference>
<evidence type="ECO:0000259" key="9">
    <source>
        <dbReference type="Pfam" id="PF05922"/>
    </source>
</evidence>
<dbReference type="EnsemblPlants" id="HORVU.MOREX.r3.6HG0557610.1">
    <property type="protein sequence ID" value="HORVU.MOREX.r3.6HG0557610.1"/>
    <property type="gene ID" value="HORVU.MOREX.r3.6HG0557610"/>
</dbReference>
<evidence type="ECO:0008006" key="13">
    <source>
        <dbReference type="Google" id="ProtNLM"/>
    </source>
</evidence>
<organism evidence="11 12">
    <name type="scientific">Hordeum vulgare subsp. vulgare</name>
    <name type="common">Domesticated barley</name>
    <dbReference type="NCBI Taxonomy" id="112509"/>
    <lineage>
        <taxon>Eukaryota</taxon>
        <taxon>Viridiplantae</taxon>
        <taxon>Streptophyta</taxon>
        <taxon>Embryophyta</taxon>
        <taxon>Tracheophyta</taxon>
        <taxon>Spermatophyta</taxon>
        <taxon>Magnoliopsida</taxon>
        <taxon>Liliopsida</taxon>
        <taxon>Poales</taxon>
        <taxon>Poaceae</taxon>
        <taxon>BOP clade</taxon>
        <taxon>Pooideae</taxon>
        <taxon>Triticodae</taxon>
        <taxon>Triticeae</taxon>
        <taxon>Hordeinae</taxon>
        <taxon>Hordeum</taxon>
    </lineage>
</organism>
<proteinExistence type="inferred from homology"/>
<dbReference type="InterPro" id="IPR000209">
    <property type="entry name" value="Peptidase_S8/S53_dom"/>
</dbReference>
<keyword evidence="3" id="KW-0732">Signal</keyword>
<dbReference type="GO" id="GO:0004252">
    <property type="term" value="F:serine-type endopeptidase activity"/>
    <property type="evidence" value="ECO:0000318"/>
    <property type="project" value="GO_Central"/>
</dbReference>
<evidence type="ECO:0000256" key="2">
    <source>
        <dbReference type="ARBA" id="ARBA00022670"/>
    </source>
</evidence>
<reference evidence="11" key="3">
    <citation type="submission" date="2022-01" db="UniProtKB">
        <authorList>
            <consortium name="EnsemblPlants"/>
        </authorList>
    </citation>
    <scope>IDENTIFICATION</scope>
    <source>
        <strain evidence="11">subsp. vulgare</strain>
    </source>
</reference>
<dbReference type="InterPro" id="IPR036852">
    <property type="entry name" value="Peptidase_S8/S53_dom_sf"/>
</dbReference>
<evidence type="ECO:0000259" key="10">
    <source>
        <dbReference type="Pfam" id="PF17766"/>
    </source>
</evidence>
<gene>
    <name evidence="11" type="primary">LOC123405996</name>
</gene>
<evidence type="ECO:0000313" key="11">
    <source>
        <dbReference type="EnsemblPlants" id="HORVU.MOREX.r3.6HG0557610.1"/>
    </source>
</evidence>
<dbReference type="PROSITE" id="PS00138">
    <property type="entry name" value="SUBTILASE_SER"/>
    <property type="match status" value="1"/>
</dbReference>
<dbReference type="KEGG" id="hvg:123405996"/>
<dbReference type="RefSeq" id="XP_044955437.1">
    <property type="nucleotide sequence ID" value="XM_045099502.1"/>
</dbReference>